<keyword evidence="1" id="KW-0812">Transmembrane</keyword>
<protein>
    <submittedName>
        <fullName evidence="2">Uncharacterized protein</fullName>
    </submittedName>
</protein>
<sequence length="103" mass="11408">MAEWCADHLRDVEVGSPSTGDFKFITFLLYVFVSFLFKRILVCSLCDYPTDSLHFVQGTMHVCTVRRACGACASGLLVEVGRSLGTPFISFRLTGSSVQIHLK</sequence>
<dbReference type="OrthoDB" id="1427555at2759"/>
<evidence type="ECO:0000313" key="3">
    <source>
        <dbReference type="Proteomes" id="UP000024635"/>
    </source>
</evidence>
<dbReference type="AlphaFoldDB" id="A0A016SH81"/>
<dbReference type="Proteomes" id="UP000024635">
    <property type="component" value="Unassembled WGS sequence"/>
</dbReference>
<name>A0A016SH81_9BILA</name>
<keyword evidence="1" id="KW-1133">Transmembrane helix</keyword>
<reference evidence="3" key="1">
    <citation type="journal article" date="2015" name="Nat. Genet.">
        <title>The genome and transcriptome of the zoonotic hookworm Ancylostoma ceylanicum identify infection-specific gene families.</title>
        <authorList>
            <person name="Schwarz E.M."/>
            <person name="Hu Y."/>
            <person name="Antoshechkin I."/>
            <person name="Miller M.M."/>
            <person name="Sternberg P.W."/>
            <person name="Aroian R.V."/>
        </authorList>
    </citation>
    <scope>NUCLEOTIDE SEQUENCE</scope>
    <source>
        <strain evidence="3">HY135</strain>
    </source>
</reference>
<accession>A0A016SH81</accession>
<organism evidence="2 3">
    <name type="scientific">Ancylostoma ceylanicum</name>
    <dbReference type="NCBI Taxonomy" id="53326"/>
    <lineage>
        <taxon>Eukaryota</taxon>
        <taxon>Metazoa</taxon>
        <taxon>Ecdysozoa</taxon>
        <taxon>Nematoda</taxon>
        <taxon>Chromadorea</taxon>
        <taxon>Rhabditida</taxon>
        <taxon>Rhabditina</taxon>
        <taxon>Rhabditomorpha</taxon>
        <taxon>Strongyloidea</taxon>
        <taxon>Ancylostomatidae</taxon>
        <taxon>Ancylostomatinae</taxon>
        <taxon>Ancylostoma</taxon>
    </lineage>
</organism>
<evidence type="ECO:0000313" key="2">
    <source>
        <dbReference type="EMBL" id="EYB90028.1"/>
    </source>
</evidence>
<proteinExistence type="predicted"/>
<evidence type="ECO:0000256" key="1">
    <source>
        <dbReference type="SAM" id="Phobius"/>
    </source>
</evidence>
<dbReference type="EMBL" id="JARK01001560">
    <property type="protein sequence ID" value="EYB90028.1"/>
    <property type="molecule type" value="Genomic_DNA"/>
</dbReference>
<keyword evidence="3" id="KW-1185">Reference proteome</keyword>
<feature type="transmembrane region" description="Helical" evidence="1">
    <location>
        <begin position="24"/>
        <end position="42"/>
    </location>
</feature>
<keyword evidence="1" id="KW-0472">Membrane</keyword>
<comment type="caution">
    <text evidence="2">The sequence shown here is derived from an EMBL/GenBank/DDBJ whole genome shotgun (WGS) entry which is preliminary data.</text>
</comment>
<gene>
    <name evidence="2" type="primary">Acey_s0224.g2718</name>
    <name evidence="2" type="ORF">Y032_0224g2718</name>
</gene>